<dbReference type="Pfam" id="PF24578">
    <property type="entry name" value="CSPP1_C"/>
    <property type="match status" value="1"/>
</dbReference>
<feature type="region of interest" description="Disordered" evidence="2">
    <location>
        <begin position="417"/>
        <end position="448"/>
    </location>
</feature>
<feature type="compositionally biased region" description="Basic and acidic residues" evidence="2">
    <location>
        <begin position="581"/>
        <end position="665"/>
    </location>
</feature>
<feature type="region of interest" description="Disordered" evidence="2">
    <location>
        <begin position="518"/>
        <end position="737"/>
    </location>
</feature>
<dbReference type="GO" id="GO:0005874">
    <property type="term" value="C:microtubule"/>
    <property type="evidence" value="ECO:0007669"/>
    <property type="project" value="InterPro"/>
</dbReference>
<dbReference type="GeneID" id="114854409"/>
<protein>
    <submittedName>
        <fullName evidence="5">Centrosome and spindle pole-associated protein 1 isoform X1</fullName>
    </submittedName>
</protein>
<feature type="region of interest" description="Disordered" evidence="2">
    <location>
        <begin position="944"/>
        <end position="1049"/>
    </location>
</feature>
<dbReference type="GO" id="GO:0005813">
    <property type="term" value="C:centrosome"/>
    <property type="evidence" value="ECO:0007669"/>
    <property type="project" value="InterPro"/>
</dbReference>
<dbReference type="OrthoDB" id="10044099at2759"/>
<reference evidence="5" key="1">
    <citation type="submission" date="2025-08" db="UniProtKB">
        <authorList>
            <consortium name="RefSeq"/>
        </authorList>
    </citation>
    <scope>IDENTIFICATION</scope>
</reference>
<name>A0A6P7MF71_BETSP</name>
<dbReference type="KEGG" id="bspl:114854409"/>
<dbReference type="PANTHER" id="PTHR21616:SF2">
    <property type="entry name" value="CENTROSOME AND SPINDLE POLE-ASSOCIATED PROTEIN 1"/>
    <property type="match status" value="1"/>
</dbReference>
<sequence length="1049" mass="121192">MPPTSEALITNSDKGLGLSFLLGADYERKKQKLQQELKLDYKQYVVKEMDRKSSETHPHPQGLSLPIHDNLSVKEKLREERNKEYNVFLKNKAQIRRTGQVPALDASPSILKSRTNPTPIHREQPQRRDAATLTEEGEHGKSRRDPGHQGRRHWQPHSPKEPYSSEDEPMKDQEFKREWRKDRIPAELESNEEQRSRESKTNSLQMPDMRPTARSRPASSKEKVEFATGLLIGTKDDPIVSQMRKEIYKRELLKQIAEQQKNKLKEKKLELRVAATGSTDPEKKPDRILQFEPVNWQQDSWRPSGADQTAGGKDPHQRPNDNKLSRHTEQGGPQGRSEVDSSTALTQLIGKAAPQGASSLDYFPEGYHRDFSHMLGELAIPRVASVPPPVPPAISNYYKTPYDAAYYYYGTRHPLDPHLPHYQNGPPRRESGNFHSLPQSPRMHRPSGITETTHEHRAFSLGVGKVLPDKSKPRIESVLSYQESLREQIKEREESKRREKEEKEQYEAKIEAEMAAYNPWGKSGGGAPIKDQKGNLFSDLKQMHKINEESYKNPSVMSSEVRTPRPRRLSVSDQPTPQHQDTQERYKQALKQQIDDNKRKRAKEKEQMRMEEEKEEKRLLEQRTRMQWEYEEEQRRQKNMEQKQSRSREPKSPHQEEQTQTKQEQDIAESIRQIEDKVAEFPYKKEPSPPIPAWQNKQTNTVVPRPPSVASQLSTKTEASESAPPAVEKIAPLRDGQQQVMRELSALRQYLWTEKRQLEAQLGREDGQEAPRTPPNRRRGRPRAEASAPLHKQIDQPSAGRLYSGAARVNMENIREFNMLKHRDTESREDVRHMYPDPPTDAQSLDIQQQVLLREQRRKIRRMKGEEERDRLELNSSHYYDRNKHGRFIHTDAALPSETTFIDVYSSREQLQEQKPRRPSAEPQERTTWRTHVHDEAVIATNQRAPKTQSDTQLLTSQNGETRVRSKQQRIRRRDSYTIEQNGILEGLPADETDTASLRSALESPVSVETVATEPWLRPGTSDDVKRSGSRPRPNRGTGAPPWLTRGIT</sequence>
<dbReference type="PANTHER" id="PTHR21616">
    <property type="entry name" value="CENTROSOME SPINDLE POLE ASSOCIATED PROTEIN"/>
    <property type="match status" value="1"/>
</dbReference>
<feature type="compositionally biased region" description="Basic and acidic residues" evidence="2">
    <location>
        <begin position="313"/>
        <end position="329"/>
    </location>
</feature>
<keyword evidence="1" id="KW-0175">Coiled coil</keyword>
<organism evidence="4 5">
    <name type="scientific">Betta splendens</name>
    <name type="common">Siamese fighting fish</name>
    <dbReference type="NCBI Taxonomy" id="158456"/>
    <lineage>
        <taxon>Eukaryota</taxon>
        <taxon>Metazoa</taxon>
        <taxon>Chordata</taxon>
        <taxon>Craniata</taxon>
        <taxon>Vertebrata</taxon>
        <taxon>Euteleostomi</taxon>
        <taxon>Actinopterygii</taxon>
        <taxon>Neopterygii</taxon>
        <taxon>Teleostei</taxon>
        <taxon>Neoteleostei</taxon>
        <taxon>Acanthomorphata</taxon>
        <taxon>Anabantaria</taxon>
        <taxon>Anabantiformes</taxon>
        <taxon>Anabantoidei</taxon>
        <taxon>Osphronemidae</taxon>
        <taxon>Betta</taxon>
    </lineage>
</organism>
<dbReference type="GO" id="GO:0000922">
    <property type="term" value="C:spindle pole"/>
    <property type="evidence" value="ECO:0007669"/>
    <property type="project" value="InterPro"/>
</dbReference>
<evidence type="ECO:0000256" key="1">
    <source>
        <dbReference type="SAM" id="Coils"/>
    </source>
</evidence>
<feature type="compositionally biased region" description="Basic and acidic residues" evidence="2">
    <location>
        <begin position="261"/>
        <end position="271"/>
    </location>
</feature>
<feature type="region of interest" description="Disordered" evidence="2">
    <location>
        <begin position="89"/>
        <end position="229"/>
    </location>
</feature>
<feature type="compositionally biased region" description="Basic and acidic residues" evidence="2">
    <location>
        <begin position="541"/>
        <end position="551"/>
    </location>
</feature>
<feature type="region of interest" description="Disordered" evidence="2">
    <location>
        <begin position="50"/>
        <end position="69"/>
    </location>
</feature>
<feature type="region of interest" description="Disordered" evidence="2">
    <location>
        <begin position="907"/>
        <end position="928"/>
    </location>
</feature>
<dbReference type="RefSeq" id="XP_029004589.1">
    <property type="nucleotide sequence ID" value="XM_029148756.3"/>
</dbReference>
<evidence type="ECO:0000256" key="2">
    <source>
        <dbReference type="SAM" id="MobiDB-lite"/>
    </source>
</evidence>
<feature type="coiled-coil region" evidence="1">
    <location>
        <begin position="482"/>
        <end position="516"/>
    </location>
</feature>
<gene>
    <name evidence="5" type="primary">LOC114854409</name>
</gene>
<feature type="domain" description="Centrosome and spindle pole-associated protein 1 C-terminal" evidence="3">
    <location>
        <begin position="810"/>
        <end position="864"/>
    </location>
</feature>
<evidence type="ECO:0000313" key="5">
    <source>
        <dbReference type="RefSeq" id="XP_029004589.1"/>
    </source>
</evidence>
<dbReference type="InParanoid" id="A0A6P7MF71"/>
<dbReference type="InterPro" id="IPR026708">
    <property type="entry name" value="CSPP1"/>
</dbReference>
<evidence type="ECO:0000313" key="4">
    <source>
        <dbReference type="Proteomes" id="UP000515150"/>
    </source>
</evidence>
<dbReference type="GO" id="GO:0032467">
    <property type="term" value="P:positive regulation of cytokinesis"/>
    <property type="evidence" value="ECO:0007669"/>
    <property type="project" value="InterPro"/>
</dbReference>
<accession>A0A6P7MF71</accession>
<evidence type="ECO:0000259" key="3">
    <source>
        <dbReference type="Pfam" id="PF24578"/>
    </source>
</evidence>
<dbReference type="Proteomes" id="UP000515150">
    <property type="component" value="Chromosome 4"/>
</dbReference>
<feature type="region of interest" description="Disordered" evidence="2">
    <location>
        <begin position="761"/>
        <end position="800"/>
    </location>
</feature>
<feature type="compositionally biased region" description="Polar residues" evidence="2">
    <location>
        <begin position="944"/>
        <end position="961"/>
    </location>
</feature>
<feature type="compositionally biased region" description="Basic and acidic residues" evidence="2">
    <location>
        <begin position="280"/>
        <end position="289"/>
    </location>
</feature>
<feature type="compositionally biased region" description="Basic and acidic residues" evidence="2">
    <location>
        <begin position="910"/>
        <end position="928"/>
    </location>
</feature>
<feature type="compositionally biased region" description="Basic and acidic residues" evidence="2">
    <location>
        <begin position="168"/>
        <end position="200"/>
    </location>
</feature>
<dbReference type="InterPro" id="IPR058191">
    <property type="entry name" value="CSPP1_C"/>
</dbReference>
<feature type="compositionally biased region" description="Basic and acidic residues" evidence="2">
    <location>
        <begin position="120"/>
        <end position="148"/>
    </location>
</feature>
<proteinExistence type="predicted"/>
<feature type="region of interest" description="Disordered" evidence="2">
    <location>
        <begin position="261"/>
        <end position="364"/>
    </location>
</feature>
<keyword evidence="4" id="KW-1185">Reference proteome</keyword>
<feature type="compositionally biased region" description="Polar residues" evidence="2">
    <location>
        <begin position="552"/>
        <end position="561"/>
    </location>
</feature>
<feature type="compositionally biased region" description="Polar residues" evidence="2">
    <location>
        <begin position="571"/>
        <end position="580"/>
    </location>
</feature>
<feature type="compositionally biased region" description="Basic and acidic residues" evidence="2">
    <location>
        <begin position="672"/>
        <end position="687"/>
    </location>
</feature>
<dbReference type="AlphaFoldDB" id="A0A6P7MF71"/>